<organism evidence="8 9">
    <name type="scientific">Dictyocaulus viviparus</name>
    <name type="common">Bovine lungworm</name>
    <dbReference type="NCBI Taxonomy" id="29172"/>
    <lineage>
        <taxon>Eukaryota</taxon>
        <taxon>Metazoa</taxon>
        <taxon>Ecdysozoa</taxon>
        <taxon>Nematoda</taxon>
        <taxon>Chromadorea</taxon>
        <taxon>Rhabditida</taxon>
        <taxon>Rhabditina</taxon>
        <taxon>Rhabditomorpha</taxon>
        <taxon>Strongyloidea</taxon>
        <taxon>Metastrongylidae</taxon>
        <taxon>Dictyocaulus</taxon>
    </lineage>
</organism>
<evidence type="ECO:0000259" key="7">
    <source>
        <dbReference type="Pfam" id="PF16561"/>
    </source>
</evidence>
<dbReference type="GO" id="GO:0019901">
    <property type="term" value="F:protein kinase binding"/>
    <property type="evidence" value="ECO:0007669"/>
    <property type="project" value="TreeGrafter"/>
</dbReference>
<reference evidence="8 9" key="1">
    <citation type="submission" date="2013-11" db="EMBL/GenBank/DDBJ databases">
        <title>Draft genome of the bovine lungworm Dictyocaulus viviparus.</title>
        <authorList>
            <person name="Mitreva M."/>
        </authorList>
    </citation>
    <scope>NUCLEOTIDE SEQUENCE [LARGE SCALE GENOMIC DNA]</scope>
    <source>
        <strain evidence="8 9">HannoverDv2000</strain>
    </source>
</reference>
<evidence type="ECO:0000313" key="8">
    <source>
        <dbReference type="EMBL" id="KJH49504.1"/>
    </source>
</evidence>
<evidence type="ECO:0000256" key="3">
    <source>
        <dbReference type="ARBA" id="ARBA00040010"/>
    </source>
</evidence>
<keyword evidence="9" id="KW-1185">Reference proteome</keyword>
<dbReference type="GO" id="GO:0005634">
    <property type="term" value="C:nucleus"/>
    <property type="evidence" value="ECO:0007669"/>
    <property type="project" value="TreeGrafter"/>
</dbReference>
<dbReference type="Proteomes" id="UP000053766">
    <property type="component" value="Unassembled WGS sequence"/>
</dbReference>
<keyword evidence="6" id="KW-0472">Membrane</keyword>
<feature type="domain" description="AMP-activated protein kinase glycogen-binding" evidence="7">
    <location>
        <begin position="431"/>
        <end position="483"/>
    </location>
</feature>
<dbReference type="GO" id="GO:0031588">
    <property type="term" value="C:nucleotide-activated protein kinase complex"/>
    <property type="evidence" value="ECO:0007669"/>
    <property type="project" value="TreeGrafter"/>
</dbReference>
<protein>
    <recommendedName>
        <fullName evidence="3">5'-AMP-activated protein kinase subunit beta-1</fullName>
    </recommendedName>
</protein>
<dbReference type="GO" id="GO:0005737">
    <property type="term" value="C:cytoplasm"/>
    <property type="evidence" value="ECO:0007669"/>
    <property type="project" value="TreeGrafter"/>
</dbReference>
<dbReference type="GO" id="GO:0007165">
    <property type="term" value="P:signal transduction"/>
    <property type="evidence" value="ECO:0007669"/>
    <property type="project" value="TreeGrafter"/>
</dbReference>
<comment type="similarity">
    <text evidence="1">Belongs to the 5'-AMP-activated protein kinase beta subunit family.</text>
</comment>
<feature type="compositionally biased region" description="Polar residues" evidence="5">
    <location>
        <begin position="89"/>
        <end position="110"/>
    </location>
</feature>
<sequence>MEQIIGPVGNDPTAPTDLHRAATESSMFDSVTIMGILLLTFCVFYFFDVAFQIFGGVSSAMGIADSSISQAFIEPVPPRTRKRRKSFSRENATPELTSFSQPETTQATSSPLPPASAVPMKDILTKSIRTGMSAQSSSLSSTTMDGDFIRGQCNTSSVELLYYDKLYESHVRPKCNQIYSKNYELPYADDFSGDEFGEYQYEQAQAYLEYMAKLESVRTEYSIDDVSDPDKILDEWEEVENTTSPGVFTTNDMLISSDDDFTDSLYAPALEIYNRIKSKNGRTASNLQNDMIESANIHDNCDKLLNQQHSSDEHNVMEENFEPIPVMSKSKSSTEYHSDKAEYDIEAANEAYKNLNTASTEKTNIEAESDMGNVETPRDLHLGDWKESPNSDKHLLGESDAVLLQNGSRTASSLSVFSVRQSMEIRRYHHVVFTYPDPSPHKVFLTGSFFGWKMSLPMQREGNVFRLSITLPAGEHQYRFEVHRHRTSTYSSDVPYIVHE</sequence>
<evidence type="ECO:0000256" key="4">
    <source>
        <dbReference type="SAM" id="Coils"/>
    </source>
</evidence>
<reference evidence="9" key="2">
    <citation type="journal article" date="2016" name="Sci. Rep.">
        <title>Dictyocaulus viviparus genome, variome and transcriptome elucidate lungworm biology and support future intervention.</title>
        <authorList>
            <person name="McNulty S.N."/>
            <person name="Strube C."/>
            <person name="Rosa B.A."/>
            <person name="Martin J.C."/>
            <person name="Tyagi R."/>
            <person name="Choi Y.J."/>
            <person name="Wang Q."/>
            <person name="Hallsworth Pepin K."/>
            <person name="Zhang X."/>
            <person name="Ozersky P."/>
            <person name="Wilson R.K."/>
            <person name="Sternberg P.W."/>
            <person name="Gasser R.B."/>
            <person name="Mitreva M."/>
        </authorList>
    </citation>
    <scope>NUCLEOTIDE SEQUENCE [LARGE SCALE GENOMIC DNA]</scope>
    <source>
        <strain evidence="9">HannoverDv2000</strain>
    </source>
</reference>
<proteinExistence type="inferred from homology"/>
<dbReference type="SUPFAM" id="SSF81296">
    <property type="entry name" value="E set domains"/>
    <property type="match status" value="1"/>
</dbReference>
<evidence type="ECO:0000256" key="5">
    <source>
        <dbReference type="SAM" id="MobiDB-lite"/>
    </source>
</evidence>
<evidence type="ECO:0000256" key="1">
    <source>
        <dbReference type="ARBA" id="ARBA00010926"/>
    </source>
</evidence>
<dbReference type="InterPro" id="IPR013783">
    <property type="entry name" value="Ig-like_fold"/>
</dbReference>
<dbReference type="InterPro" id="IPR050827">
    <property type="entry name" value="CRP1_MDG1_kinase"/>
</dbReference>
<dbReference type="STRING" id="29172.A0A0D8Y0E6"/>
<evidence type="ECO:0000313" key="9">
    <source>
        <dbReference type="Proteomes" id="UP000053766"/>
    </source>
</evidence>
<dbReference type="OrthoDB" id="5873279at2759"/>
<dbReference type="CDD" id="cd02859">
    <property type="entry name" value="E_set_AMPKbeta_like_N"/>
    <property type="match status" value="1"/>
</dbReference>
<feature type="transmembrane region" description="Helical" evidence="6">
    <location>
        <begin position="27"/>
        <end position="47"/>
    </location>
</feature>
<feature type="region of interest" description="Disordered" evidence="5">
    <location>
        <begin position="79"/>
        <end position="118"/>
    </location>
</feature>
<accession>A0A0D8Y0E6</accession>
<keyword evidence="6" id="KW-1133">Transmembrane helix</keyword>
<dbReference type="PANTHER" id="PTHR10343">
    <property type="entry name" value="5'-AMP-ACTIVATED PROTEIN KINASE , BETA SUBUNIT"/>
    <property type="match status" value="1"/>
</dbReference>
<comment type="function">
    <text evidence="2">Non-catalytic subunit of AMP-activated protein kinase (AMPK), an energy sensor protein kinase that plays a key role in regulating cellular energy metabolism. In response to reduction of intracellular ATP levels, AMPK activates energy-producing pathways and inhibits energy-consuming processes: inhibits protein, carbohydrate and lipid biosynthesis, as well as cell growth and proliferation. AMPK acts via direct phosphorylation of metabolic enzymes, and by longer-term effects via phosphorylation of transcription regulators. Also acts as a regulator of cellular polarity by remodeling the actin cytoskeleton; probably by indirectly activating myosin. Beta non-catalytic subunit acts as a scaffold on which the AMPK complex assembles, via its C-terminus that bridges alpha (PRKAA1 or PRKAA2) and gamma subunits (PRKAG1, PRKAG2 or PRKAG3).</text>
</comment>
<name>A0A0D8Y0E6_DICVI</name>
<dbReference type="Gene3D" id="2.60.40.10">
    <property type="entry name" value="Immunoglobulins"/>
    <property type="match status" value="1"/>
</dbReference>
<dbReference type="AlphaFoldDB" id="A0A0D8Y0E6"/>
<dbReference type="Pfam" id="PF16561">
    <property type="entry name" value="AMPK1_CBM"/>
    <property type="match status" value="1"/>
</dbReference>
<keyword evidence="4" id="KW-0175">Coiled coil</keyword>
<gene>
    <name evidence="8" type="ORF">DICVIV_04338</name>
</gene>
<dbReference type="EMBL" id="KN716232">
    <property type="protein sequence ID" value="KJH49504.1"/>
    <property type="molecule type" value="Genomic_DNA"/>
</dbReference>
<dbReference type="PANTHER" id="PTHR10343:SF84">
    <property type="entry name" value="5'-AMP-ACTIVATED PROTEIN KINASE SUBUNIT BETA-1"/>
    <property type="match status" value="1"/>
</dbReference>
<dbReference type="InterPro" id="IPR032640">
    <property type="entry name" value="AMPK1_CBM"/>
</dbReference>
<dbReference type="InterPro" id="IPR014756">
    <property type="entry name" value="Ig_E-set"/>
</dbReference>
<feature type="coiled-coil region" evidence="4">
    <location>
        <begin position="338"/>
        <end position="368"/>
    </location>
</feature>
<evidence type="ECO:0000256" key="2">
    <source>
        <dbReference type="ARBA" id="ARBA00025180"/>
    </source>
</evidence>
<keyword evidence="6" id="KW-0812">Transmembrane</keyword>
<evidence type="ECO:0000256" key="6">
    <source>
        <dbReference type="SAM" id="Phobius"/>
    </source>
</evidence>